<evidence type="ECO:0000256" key="3">
    <source>
        <dbReference type="ARBA" id="ARBA00022839"/>
    </source>
</evidence>
<dbReference type="Gene3D" id="3.30.420.10">
    <property type="entry name" value="Ribonuclease H-like superfamily/Ribonuclease H"/>
    <property type="match status" value="1"/>
</dbReference>
<dbReference type="InterPro" id="IPR013520">
    <property type="entry name" value="Ribonucl_H"/>
</dbReference>
<dbReference type="GO" id="GO:0008408">
    <property type="term" value="F:3'-5' exonuclease activity"/>
    <property type="evidence" value="ECO:0007669"/>
    <property type="project" value="TreeGrafter"/>
</dbReference>
<keyword evidence="3 5" id="KW-0269">Exonuclease</keyword>
<proteinExistence type="predicted"/>
<dbReference type="EMBL" id="WTYQ01000001">
    <property type="protein sequence ID" value="MXP24847.1"/>
    <property type="molecule type" value="Genomic_DNA"/>
</dbReference>
<protein>
    <submittedName>
        <fullName evidence="5">3'-5' exonuclease</fullName>
    </submittedName>
</protein>
<dbReference type="RefSeq" id="WP_160738042.1">
    <property type="nucleotide sequence ID" value="NZ_WTYQ01000001.1"/>
</dbReference>
<dbReference type="AlphaFoldDB" id="A0A845A5K8"/>
<keyword evidence="2" id="KW-0378">Hydrolase</keyword>
<dbReference type="SMART" id="SM00479">
    <property type="entry name" value="EXOIII"/>
    <property type="match status" value="1"/>
</dbReference>
<dbReference type="GO" id="GO:0006259">
    <property type="term" value="P:DNA metabolic process"/>
    <property type="evidence" value="ECO:0007669"/>
    <property type="project" value="UniProtKB-ARBA"/>
</dbReference>
<dbReference type="PANTHER" id="PTHR30231">
    <property type="entry name" value="DNA POLYMERASE III SUBUNIT EPSILON"/>
    <property type="match status" value="1"/>
</dbReference>
<evidence type="ECO:0000313" key="5">
    <source>
        <dbReference type="EMBL" id="MXP24847.1"/>
    </source>
</evidence>
<gene>
    <name evidence="5" type="ORF">GRI39_02140</name>
</gene>
<keyword evidence="1" id="KW-0540">Nuclease</keyword>
<evidence type="ECO:0000259" key="4">
    <source>
        <dbReference type="SMART" id="SM00479"/>
    </source>
</evidence>
<dbReference type="Proteomes" id="UP000460561">
    <property type="component" value="Unassembled WGS sequence"/>
</dbReference>
<sequence>MFLVFDTETTGLPIWKDPSDHPDQPHVVDIACSLFDQTGLETDRYDAIINCGVPIPEEAASIHGITTEIAEAEGVKPDEALDSFLAMVARCEVMIGHNVSFDIRMMRIMAARLRGEKWDNPKPIFCTMRRATKHCKILSPKARHPQDWKWPTLAEATRHFFNEDHQGAHRARPDCDASARIFFHFREQGIS</sequence>
<feature type="domain" description="Exonuclease" evidence="4">
    <location>
        <begin position="1"/>
        <end position="191"/>
    </location>
</feature>
<comment type="caution">
    <text evidence="5">The sequence shown here is derived from an EMBL/GenBank/DDBJ whole genome shotgun (WGS) entry which is preliminary data.</text>
</comment>
<dbReference type="PANTHER" id="PTHR30231:SF4">
    <property type="entry name" value="PROTEIN NEN2"/>
    <property type="match status" value="1"/>
</dbReference>
<dbReference type="InterPro" id="IPR036397">
    <property type="entry name" value="RNaseH_sf"/>
</dbReference>
<keyword evidence="6" id="KW-1185">Reference proteome</keyword>
<accession>A0A845A5K8</accession>
<evidence type="ECO:0000256" key="2">
    <source>
        <dbReference type="ARBA" id="ARBA00022801"/>
    </source>
</evidence>
<organism evidence="5 6">
    <name type="scientific">Altericroceibacterium indicum</name>
    <dbReference type="NCBI Taxonomy" id="374177"/>
    <lineage>
        <taxon>Bacteria</taxon>
        <taxon>Pseudomonadati</taxon>
        <taxon>Pseudomonadota</taxon>
        <taxon>Alphaproteobacteria</taxon>
        <taxon>Sphingomonadales</taxon>
        <taxon>Erythrobacteraceae</taxon>
        <taxon>Altericroceibacterium</taxon>
    </lineage>
</organism>
<dbReference type="GO" id="GO:0003676">
    <property type="term" value="F:nucleic acid binding"/>
    <property type="evidence" value="ECO:0007669"/>
    <property type="project" value="InterPro"/>
</dbReference>
<dbReference type="CDD" id="cd06127">
    <property type="entry name" value="DEDDh"/>
    <property type="match status" value="1"/>
</dbReference>
<evidence type="ECO:0000313" key="6">
    <source>
        <dbReference type="Proteomes" id="UP000460561"/>
    </source>
</evidence>
<dbReference type="InterPro" id="IPR012337">
    <property type="entry name" value="RNaseH-like_sf"/>
</dbReference>
<dbReference type="SUPFAM" id="SSF53098">
    <property type="entry name" value="Ribonuclease H-like"/>
    <property type="match status" value="1"/>
</dbReference>
<dbReference type="Pfam" id="PF00929">
    <property type="entry name" value="RNase_T"/>
    <property type="match status" value="1"/>
</dbReference>
<evidence type="ECO:0000256" key="1">
    <source>
        <dbReference type="ARBA" id="ARBA00022722"/>
    </source>
</evidence>
<dbReference type="OrthoDB" id="280774at2"/>
<name>A0A845A5K8_9SPHN</name>
<reference evidence="5 6" key="1">
    <citation type="submission" date="2019-12" db="EMBL/GenBank/DDBJ databases">
        <title>Genomic-based taxomic classification of the family Erythrobacteraceae.</title>
        <authorList>
            <person name="Xu L."/>
        </authorList>
    </citation>
    <scope>NUCLEOTIDE SEQUENCE [LARGE SCALE GENOMIC DNA]</scope>
    <source>
        <strain evidence="5 6">DSM 18604</strain>
    </source>
</reference>